<comment type="caution">
    <text evidence="3">The sequence shown here is derived from an EMBL/GenBank/DDBJ whole genome shotgun (WGS) entry which is preliminary data.</text>
</comment>
<keyword evidence="2" id="KW-0732">Signal</keyword>
<feature type="chain" id="PRO_5014954287" evidence="2">
    <location>
        <begin position="35"/>
        <end position="155"/>
    </location>
</feature>
<evidence type="ECO:0000313" key="3">
    <source>
        <dbReference type="EMBL" id="PIR12796.1"/>
    </source>
</evidence>
<sequence length="155" mass="16239">MSGIFTHKLMVTHKVLTISMVFICSFFIASNCLAAVPFSDELGGEQFNQEQAFSGEAGFNIDVSVGDIVGTAVKAFLGFLGTVFLVLMVIGGWKYMMARGNEEQVTEAIGLIRRAIIGLIIVAGAYSITYFVFNAIDWVGGGGGGGNPVGGSPSG</sequence>
<dbReference type="Proteomes" id="UP000230869">
    <property type="component" value="Unassembled WGS sequence"/>
</dbReference>
<gene>
    <name evidence="3" type="ORF">COV49_04130</name>
</gene>
<accession>A0A2M6K811</accession>
<organism evidence="3 4">
    <name type="scientific">Candidatus Falkowbacteria bacterium CG11_big_fil_rev_8_21_14_0_20_39_10</name>
    <dbReference type="NCBI Taxonomy" id="1974570"/>
    <lineage>
        <taxon>Bacteria</taxon>
        <taxon>Candidatus Falkowiibacteriota</taxon>
    </lineage>
</organism>
<reference evidence="3 4" key="1">
    <citation type="submission" date="2017-09" db="EMBL/GenBank/DDBJ databases">
        <title>Depth-based differentiation of microbial function through sediment-hosted aquifers and enrichment of novel symbionts in the deep terrestrial subsurface.</title>
        <authorList>
            <person name="Probst A.J."/>
            <person name="Ladd B."/>
            <person name="Jarett J.K."/>
            <person name="Geller-Mcgrath D.E."/>
            <person name="Sieber C.M."/>
            <person name="Emerson J.B."/>
            <person name="Anantharaman K."/>
            <person name="Thomas B.C."/>
            <person name="Malmstrom R."/>
            <person name="Stieglmeier M."/>
            <person name="Klingl A."/>
            <person name="Woyke T."/>
            <person name="Ryan C.M."/>
            <person name="Banfield J.F."/>
        </authorList>
    </citation>
    <scope>NUCLEOTIDE SEQUENCE [LARGE SCALE GENOMIC DNA]</scope>
    <source>
        <strain evidence="3">CG11_big_fil_rev_8_21_14_0_20_39_10</strain>
    </source>
</reference>
<dbReference type="InterPro" id="IPR043993">
    <property type="entry name" value="T4SS_pilin"/>
</dbReference>
<dbReference type="AlphaFoldDB" id="A0A2M6K811"/>
<name>A0A2M6K811_9BACT</name>
<dbReference type="EMBL" id="PCWW01000070">
    <property type="protein sequence ID" value="PIR12796.1"/>
    <property type="molecule type" value="Genomic_DNA"/>
</dbReference>
<keyword evidence="1" id="KW-1133">Transmembrane helix</keyword>
<evidence type="ECO:0000256" key="1">
    <source>
        <dbReference type="SAM" id="Phobius"/>
    </source>
</evidence>
<dbReference type="Pfam" id="PF18895">
    <property type="entry name" value="T4SS_pilin"/>
    <property type="match status" value="1"/>
</dbReference>
<feature type="signal peptide" evidence="2">
    <location>
        <begin position="1"/>
        <end position="34"/>
    </location>
</feature>
<evidence type="ECO:0000313" key="4">
    <source>
        <dbReference type="Proteomes" id="UP000230869"/>
    </source>
</evidence>
<proteinExistence type="predicted"/>
<feature type="transmembrane region" description="Helical" evidence="1">
    <location>
        <begin position="68"/>
        <end position="90"/>
    </location>
</feature>
<protein>
    <submittedName>
        <fullName evidence="3">Uncharacterized protein</fullName>
    </submittedName>
</protein>
<feature type="transmembrane region" description="Helical" evidence="1">
    <location>
        <begin position="111"/>
        <end position="133"/>
    </location>
</feature>
<keyword evidence="1" id="KW-0472">Membrane</keyword>
<evidence type="ECO:0000256" key="2">
    <source>
        <dbReference type="SAM" id="SignalP"/>
    </source>
</evidence>
<keyword evidence="1" id="KW-0812">Transmembrane</keyword>